<feature type="region of interest" description="Disordered" evidence="1">
    <location>
        <begin position="198"/>
        <end position="239"/>
    </location>
</feature>
<evidence type="ECO:0000256" key="1">
    <source>
        <dbReference type="SAM" id="MobiDB-lite"/>
    </source>
</evidence>
<dbReference type="OrthoDB" id="5860460at2759"/>
<sequence>MSDKEAKDNEFFSARVDLEEAAKCTCTCCPPRDKLEQFDFCCQSLFLHPLKKKGQLLREGLKEKLKLHQSPCITLNPFFTDFLLTDIASEAARALNSYQTGKVDEDENSNIAKREQWVNVLCSTPEEKKALYERVNARNPPMLCEEHFKESDFTCPSPDSRLLNASAIPINATPTVTTVTSPTTVVSSSMVPFTPPSTPHFSFPPIGSTPHRRPRSTTRPAMTEDVDDDPTWTPPASTTHNEPDCEYLLVSKESLMGLLRHCTVCKKGTNNLSFRMDGYGFTCTRECNLCGMKSPWENSKPLYTANRSGKERLPKINVDIVAGTVLTAMGGT</sequence>
<accession>A0A2A6CXY3</accession>
<dbReference type="AlphaFoldDB" id="A0A2A6CXY3"/>
<proteinExistence type="predicted"/>
<reference evidence="3" key="1">
    <citation type="journal article" date="2008" name="Nat. Genet.">
        <title>The Pristionchus pacificus genome provides a unique perspective on nematode lifestyle and parasitism.</title>
        <authorList>
            <person name="Dieterich C."/>
            <person name="Clifton S.W."/>
            <person name="Schuster L.N."/>
            <person name="Chinwalla A."/>
            <person name="Delehaunty K."/>
            <person name="Dinkelacker I."/>
            <person name="Fulton L."/>
            <person name="Fulton R."/>
            <person name="Godfrey J."/>
            <person name="Minx P."/>
            <person name="Mitreva M."/>
            <person name="Roeseler W."/>
            <person name="Tian H."/>
            <person name="Witte H."/>
            <person name="Yang S.P."/>
            <person name="Wilson R.K."/>
            <person name="Sommer R.J."/>
        </authorList>
    </citation>
    <scope>NUCLEOTIDE SEQUENCE [LARGE SCALE GENOMIC DNA]</scope>
    <source>
        <strain evidence="3">PS312</strain>
    </source>
</reference>
<organism evidence="2 3">
    <name type="scientific">Pristionchus pacificus</name>
    <name type="common">Parasitic nematode worm</name>
    <dbReference type="NCBI Taxonomy" id="54126"/>
    <lineage>
        <taxon>Eukaryota</taxon>
        <taxon>Metazoa</taxon>
        <taxon>Ecdysozoa</taxon>
        <taxon>Nematoda</taxon>
        <taxon>Chromadorea</taxon>
        <taxon>Rhabditida</taxon>
        <taxon>Rhabditina</taxon>
        <taxon>Diplogasteromorpha</taxon>
        <taxon>Diplogasteroidea</taxon>
        <taxon>Neodiplogasteridae</taxon>
        <taxon>Pristionchus</taxon>
    </lineage>
</organism>
<feature type="compositionally biased region" description="Low complexity" evidence="1">
    <location>
        <begin position="199"/>
        <end position="209"/>
    </location>
</feature>
<accession>A0A8R1USU4</accession>
<dbReference type="PANTHER" id="PTHR31751">
    <property type="entry name" value="SI:CH211-108C17.2-RELATED-RELATED"/>
    <property type="match status" value="1"/>
</dbReference>
<keyword evidence="3" id="KW-1185">Reference proteome</keyword>
<dbReference type="PANTHER" id="PTHR31751:SF42">
    <property type="entry name" value="PROTEIN CBG10204"/>
    <property type="match status" value="1"/>
</dbReference>
<name>A0A2A6CXY3_PRIPA</name>
<evidence type="ECO:0000313" key="3">
    <source>
        <dbReference type="Proteomes" id="UP000005239"/>
    </source>
</evidence>
<dbReference type="Proteomes" id="UP000005239">
    <property type="component" value="Unassembled WGS sequence"/>
</dbReference>
<gene>
    <name evidence="2" type="primary">WBGene00274617</name>
</gene>
<reference evidence="2" key="2">
    <citation type="submission" date="2022-06" db="UniProtKB">
        <authorList>
            <consortium name="EnsemblMetazoa"/>
        </authorList>
    </citation>
    <scope>IDENTIFICATION</scope>
    <source>
        <strain evidence="2">PS312</strain>
    </source>
</reference>
<dbReference type="EnsemblMetazoa" id="PPA36248.1">
    <property type="protein sequence ID" value="PPA36248.1"/>
    <property type="gene ID" value="WBGene00274617"/>
</dbReference>
<protein>
    <submittedName>
        <fullName evidence="2">Uncharacterized protein</fullName>
    </submittedName>
</protein>
<evidence type="ECO:0000313" key="2">
    <source>
        <dbReference type="EnsemblMetazoa" id="PPA36248.1"/>
    </source>
</evidence>